<evidence type="ECO:0000313" key="2">
    <source>
        <dbReference type="Proteomes" id="UP000254863"/>
    </source>
</evidence>
<reference evidence="1 2" key="1">
    <citation type="submission" date="2018-06" db="EMBL/GenBank/DDBJ databases">
        <authorList>
            <consortium name="Pathogen Informatics"/>
            <person name="Doyle S."/>
        </authorList>
    </citation>
    <scope>NUCLEOTIDE SEQUENCE [LARGE SCALE GENOMIC DNA]</scope>
    <source>
        <strain evidence="1 2">NCTC11685</strain>
    </source>
</reference>
<dbReference type="AlphaFoldDB" id="A0A7H4MYQ4"/>
<name>A0A7H4MYQ4_9ENTR</name>
<sequence length="236" mass="25729">MGRVSARPAIVAWNVVLSVGGGGNEGLRRCDRTGWRGAAIFNESYHADRFGGRRAGCGIWYVVTRWDSLYAAISETSEFKALAALFEWLSDVVSGVWAGICAGWNAVIDYFSGRSPLDVFRDMTDGIAGIFSGLWENITRSFGKTYNWIVSKLNKLPGVNIEMKDLASPQPDAKEPQKMSAPAGSVAPRIAAGGAAKMIADNRQTDQSTNINELHLHPENRETFDTLRESLELAAS</sequence>
<protein>
    <submittedName>
        <fullName evidence="1">Uncharacterized protein</fullName>
    </submittedName>
</protein>
<accession>A0A7H4MYQ4</accession>
<comment type="caution">
    <text evidence="1">The sequence shown here is derived from an EMBL/GenBank/DDBJ whole genome shotgun (WGS) entry which is preliminary data.</text>
</comment>
<evidence type="ECO:0000313" key="1">
    <source>
        <dbReference type="EMBL" id="STV71185.1"/>
    </source>
</evidence>
<dbReference type="Proteomes" id="UP000254863">
    <property type="component" value="Unassembled WGS sequence"/>
</dbReference>
<dbReference type="EMBL" id="UGMS01000001">
    <property type="protein sequence ID" value="STV71185.1"/>
    <property type="molecule type" value="Genomic_DNA"/>
</dbReference>
<gene>
    <name evidence="1" type="ORF">NCTC11685_00117</name>
</gene>
<organism evidence="1 2">
    <name type="scientific">Klebsiella michiganensis</name>
    <dbReference type="NCBI Taxonomy" id="1134687"/>
    <lineage>
        <taxon>Bacteria</taxon>
        <taxon>Pseudomonadati</taxon>
        <taxon>Pseudomonadota</taxon>
        <taxon>Gammaproteobacteria</taxon>
        <taxon>Enterobacterales</taxon>
        <taxon>Enterobacteriaceae</taxon>
        <taxon>Klebsiella/Raoultella group</taxon>
        <taxon>Klebsiella</taxon>
    </lineage>
</organism>
<proteinExistence type="predicted"/>